<protein>
    <recommendedName>
        <fullName evidence="4">Retrotransposon gag domain-containing protein</fullName>
    </recommendedName>
</protein>
<feature type="compositionally biased region" description="Basic residues" evidence="1">
    <location>
        <begin position="105"/>
        <end position="123"/>
    </location>
</feature>
<keyword evidence="3" id="KW-1185">Reference proteome</keyword>
<reference evidence="3" key="1">
    <citation type="submission" date="2017-03" db="EMBL/GenBank/DDBJ databases">
        <title>Phytopthora megakarya and P. palmivora, two closely related causual agents of cacao black pod achieved similar genome size and gene model numbers by different mechanisms.</title>
        <authorList>
            <person name="Ali S."/>
            <person name="Shao J."/>
            <person name="Larry D.J."/>
            <person name="Kronmiller B."/>
            <person name="Shen D."/>
            <person name="Strem M.D."/>
            <person name="Melnick R.L."/>
            <person name="Guiltinan M.J."/>
            <person name="Tyler B.M."/>
            <person name="Meinhardt L.W."/>
            <person name="Bailey B.A."/>
        </authorList>
    </citation>
    <scope>NUCLEOTIDE SEQUENCE [LARGE SCALE GENOMIC DNA]</scope>
    <source>
        <strain evidence="3">zdho120</strain>
    </source>
</reference>
<accession>A0A225VDB6</accession>
<evidence type="ECO:0000256" key="1">
    <source>
        <dbReference type="SAM" id="MobiDB-lite"/>
    </source>
</evidence>
<comment type="caution">
    <text evidence="2">The sequence shown here is derived from an EMBL/GenBank/DDBJ whole genome shotgun (WGS) entry which is preliminary data.</text>
</comment>
<dbReference type="Proteomes" id="UP000198211">
    <property type="component" value="Unassembled WGS sequence"/>
</dbReference>
<gene>
    <name evidence="2" type="ORF">PHMEG_00025214</name>
</gene>
<evidence type="ECO:0000313" key="2">
    <source>
        <dbReference type="EMBL" id="OWZ03114.1"/>
    </source>
</evidence>
<feature type="compositionally biased region" description="Basic and acidic residues" evidence="1">
    <location>
        <begin position="373"/>
        <end position="385"/>
    </location>
</feature>
<dbReference type="AlphaFoldDB" id="A0A225VDB6"/>
<feature type="compositionally biased region" description="Basic and acidic residues" evidence="1">
    <location>
        <begin position="51"/>
        <end position="104"/>
    </location>
</feature>
<evidence type="ECO:0000313" key="3">
    <source>
        <dbReference type="Proteomes" id="UP000198211"/>
    </source>
</evidence>
<sequence>MRIEATIAQYVQQQQADAEMKIQAERAVWEAQTRQSMEELELRLKESEAARMKDQRTAKNILEFHKREAGRSEDRGASRGVRAQDETRCHSKESPTCRHATDVKSKKKPSKSKRTKSSQRKPRRGEDPSDSSGSSSSEESSDESSDSSEDSLNEDTQSRVVLPSVAGAGTTMLTLRPYVKSATLGMFDEKTSISDRKNWWEKFTNMSVQGGWTSQSSWKSLSAEFRREYLKSRTSEPERYFTMRQKSSESALDFFYRLNEAAVKAGIKYRKSKKEREEHIKRFLKNLNDSQLKVVLHKQRFKDLEDLVYVLKRTEMLSLTGKRTGKMTSDVGTQTCETCDVSTQTDSGWGSECENILYASRDSVWMEYEAEPEPDRSADPAEESGRSNATDVETLSGSPSQTDERTPVQKLEAEYIRVMKATQEELDQEPGVYIHEGSELMSQLRDDLMMLPDLSDLTPECDISKADVGVPGRTTPAEEAQLRDVLRRHSKIFLGDGNAAPAPARGVVCDIDVRGAKPVALRPRSITPKVAMKVYELLKKLLGTGLIEISDSA</sequence>
<feature type="region of interest" description="Disordered" evidence="1">
    <location>
        <begin position="51"/>
        <end position="163"/>
    </location>
</feature>
<dbReference type="EMBL" id="NBNE01005718">
    <property type="protein sequence ID" value="OWZ03114.1"/>
    <property type="molecule type" value="Genomic_DNA"/>
</dbReference>
<feature type="compositionally biased region" description="Polar residues" evidence="1">
    <location>
        <begin position="386"/>
        <end position="401"/>
    </location>
</feature>
<feature type="compositionally biased region" description="Acidic residues" evidence="1">
    <location>
        <begin position="139"/>
        <end position="153"/>
    </location>
</feature>
<feature type="region of interest" description="Disordered" evidence="1">
    <location>
        <begin position="368"/>
        <end position="408"/>
    </location>
</feature>
<evidence type="ECO:0008006" key="4">
    <source>
        <dbReference type="Google" id="ProtNLM"/>
    </source>
</evidence>
<name>A0A225VDB6_9STRA</name>
<proteinExistence type="predicted"/>
<organism evidence="2 3">
    <name type="scientific">Phytophthora megakarya</name>
    <dbReference type="NCBI Taxonomy" id="4795"/>
    <lineage>
        <taxon>Eukaryota</taxon>
        <taxon>Sar</taxon>
        <taxon>Stramenopiles</taxon>
        <taxon>Oomycota</taxon>
        <taxon>Peronosporomycetes</taxon>
        <taxon>Peronosporales</taxon>
        <taxon>Peronosporaceae</taxon>
        <taxon>Phytophthora</taxon>
    </lineage>
</organism>